<proteinExistence type="predicted"/>
<comment type="caution">
    <text evidence="1">The sequence shown here is derived from an EMBL/GenBank/DDBJ whole genome shotgun (WGS) entry which is preliminary data.</text>
</comment>
<sequence>MDARRAIRHILTEAAERPPESSPHKKFNVGGRLFVKPERAGTDVEVVVDVAKFDAAWAQSSDYVGPGGTGPTISNRYEKFQQWFHDNPDVPIIMPEIGPYESGLPGFTNGRHRFAVLRDAGFEQIPVAVVPKYAETVREKYGA</sequence>
<dbReference type="EMBL" id="LAZR01000062">
    <property type="protein sequence ID" value="KKN96778.1"/>
    <property type="molecule type" value="Genomic_DNA"/>
</dbReference>
<organism evidence="1">
    <name type="scientific">marine sediment metagenome</name>
    <dbReference type="NCBI Taxonomy" id="412755"/>
    <lineage>
        <taxon>unclassified sequences</taxon>
        <taxon>metagenomes</taxon>
        <taxon>ecological metagenomes</taxon>
    </lineage>
</organism>
<evidence type="ECO:0000313" key="1">
    <source>
        <dbReference type="EMBL" id="KKN96778.1"/>
    </source>
</evidence>
<name>A0A0F9XWL7_9ZZZZ</name>
<evidence type="ECO:0008006" key="2">
    <source>
        <dbReference type="Google" id="ProtNLM"/>
    </source>
</evidence>
<protein>
    <recommendedName>
        <fullName evidence="2">ParB/Sulfiredoxin domain-containing protein</fullName>
    </recommendedName>
</protein>
<accession>A0A0F9XWL7</accession>
<dbReference type="AlphaFoldDB" id="A0A0F9XWL7"/>
<reference evidence="1" key="1">
    <citation type="journal article" date="2015" name="Nature">
        <title>Complex archaea that bridge the gap between prokaryotes and eukaryotes.</title>
        <authorList>
            <person name="Spang A."/>
            <person name="Saw J.H."/>
            <person name="Jorgensen S.L."/>
            <person name="Zaremba-Niedzwiedzka K."/>
            <person name="Martijn J."/>
            <person name="Lind A.E."/>
            <person name="van Eijk R."/>
            <person name="Schleper C."/>
            <person name="Guy L."/>
            <person name="Ettema T.J."/>
        </authorList>
    </citation>
    <scope>NUCLEOTIDE SEQUENCE</scope>
</reference>
<gene>
    <name evidence="1" type="ORF">LCGC14_0164220</name>
</gene>